<dbReference type="FunFam" id="1.20.5.210:FF:000001">
    <property type="entry name" value="Cytochrome b-c1 complex subunit 8"/>
    <property type="match status" value="1"/>
</dbReference>
<dbReference type="GO" id="GO:0005743">
    <property type="term" value="C:mitochondrial inner membrane"/>
    <property type="evidence" value="ECO:0007669"/>
    <property type="project" value="UniProtKB-SubCell"/>
</dbReference>
<comment type="similarity">
    <text evidence="2 13">Belongs to the UQCRQ/QCR8 family.</text>
</comment>
<organism evidence="14 15">
    <name type="scientific">Tigriopus californicus</name>
    <name type="common">Marine copepod</name>
    <dbReference type="NCBI Taxonomy" id="6832"/>
    <lineage>
        <taxon>Eukaryota</taxon>
        <taxon>Metazoa</taxon>
        <taxon>Ecdysozoa</taxon>
        <taxon>Arthropoda</taxon>
        <taxon>Crustacea</taxon>
        <taxon>Multicrustacea</taxon>
        <taxon>Hexanauplia</taxon>
        <taxon>Copepoda</taxon>
        <taxon>Harpacticoida</taxon>
        <taxon>Harpacticidae</taxon>
        <taxon>Tigriopus</taxon>
    </lineage>
</organism>
<dbReference type="Pfam" id="PF02939">
    <property type="entry name" value="UcrQ"/>
    <property type="match status" value="1"/>
</dbReference>
<evidence type="ECO:0000313" key="15">
    <source>
        <dbReference type="Proteomes" id="UP000318571"/>
    </source>
</evidence>
<evidence type="ECO:0000256" key="4">
    <source>
        <dbReference type="ARBA" id="ARBA00022448"/>
    </source>
</evidence>
<dbReference type="OMA" id="MWRRFKG"/>
<dbReference type="Proteomes" id="UP000318571">
    <property type="component" value="Chromosome 3"/>
</dbReference>
<keyword evidence="15" id="KW-1185">Reference proteome</keyword>
<evidence type="ECO:0000256" key="2">
    <source>
        <dbReference type="ARBA" id="ARBA00007668"/>
    </source>
</evidence>
<comment type="subcellular location">
    <subcellularLocation>
        <location evidence="1 13">Mitochondrion inner membrane</location>
        <topology evidence="1 13">Single-pass membrane protein</topology>
    </subcellularLocation>
</comment>
<dbReference type="OrthoDB" id="6683853at2759"/>
<evidence type="ECO:0000256" key="13">
    <source>
        <dbReference type="RuleBase" id="RU368118"/>
    </source>
</evidence>
<keyword evidence="4 13" id="KW-0813">Transport</keyword>
<dbReference type="PANTHER" id="PTHR12119">
    <property type="entry name" value="UBIQUINOL-CYTOCHROME C REDUCTASE COMPLEX UBIQUINONE-BINDING PROTEIN QP-C"/>
    <property type="match status" value="1"/>
</dbReference>
<evidence type="ECO:0000256" key="7">
    <source>
        <dbReference type="ARBA" id="ARBA00022792"/>
    </source>
</evidence>
<evidence type="ECO:0000256" key="1">
    <source>
        <dbReference type="ARBA" id="ARBA00004434"/>
    </source>
</evidence>
<evidence type="ECO:0000256" key="5">
    <source>
        <dbReference type="ARBA" id="ARBA00022660"/>
    </source>
</evidence>
<evidence type="ECO:0000256" key="10">
    <source>
        <dbReference type="ARBA" id="ARBA00023128"/>
    </source>
</evidence>
<gene>
    <name evidence="14" type="ORF">TCAL_00971</name>
</gene>
<protein>
    <recommendedName>
        <fullName evidence="3 13">Cytochrome b-c1 complex subunit 8</fullName>
    </recommendedName>
    <alternativeName>
        <fullName evidence="13">Complex III subunit 8</fullName>
    </alternativeName>
</protein>
<keyword evidence="8 13" id="KW-0249">Electron transport</keyword>
<dbReference type="GO" id="GO:0045275">
    <property type="term" value="C:respiratory chain complex III"/>
    <property type="evidence" value="ECO:0007669"/>
    <property type="project" value="UniProtKB-UniRule"/>
</dbReference>
<name>A0A553P7T2_TIGCA</name>
<evidence type="ECO:0000256" key="9">
    <source>
        <dbReference type="ARBA" id="ARBA00022989"/>
    </source>
</evidence>
<dbReference type="AlphaFoldDB" id="A0A553P7T2"/>
<keyword evidence="6" id="KW-0812">Transmembrane</keyword>
<comment type="subunit">
    <text evidence="12 13">Component of the ubiquinol-cytochrome c oxidoreductase (cytochrome b-c1 complex, complex III, CIII), a multisubunit enzyme composed of 11 subunits. The complex is composed of 3 respiratory subunits cytochrome b, cytochrome c1 and Rieske protein UQCRFS1, 2 core protein subunits UQCRC1/QCR1 and UQCRC2/QCR2, and 6 low-molecular weight protein subunits UQCRH/QCR6, UQCRB/QCR7, UQCRQ/QCR8, UQCR10/QCR9, UQCR11/QCR10 and subunit 9, the cleavage product of Rieske protein UQCRFS1. The complex exists as an obligatory dimer and forms supercomplexes (SCs) in the inner mitochondrial membrane with NADH-ubiquinone oxidoreductase (complex I, CI) and cytochrome c oxidase (complex IV, CIV), resulting in different assemblies (supercomplex SCI(1)III(2)IV(1) and megacomplex MCI(2)III(2)IV(2)). Interacts with UQCC6.</text>
</comment>
<evidence type="ECO:0000313" key="14">
    <source>
        <dbReference type="EMBL" id="TRY73742.1"/>
    </source>
</evidence>
<dbReference type="PANTHER" id="PTHR12119:SF2">
    <property type="entry name" value="CYTOCHROME B-C1 COMPLEX SUBUNIT 8"/>
    <property type="match status" value="1"/>
</dbReference>
<dbReference type="Gene3D" id="1.20.5.210">
    <property type="entry name" value="Cytochrome b-c1 complex subunit 8"/>
    <property type="match status" value="1"/>
</dbReference>
<keyword evidence="10 13" id="KW-0496">Mitochondrion</keyword>
<dbReference type="InterPro" id="IPR004205">
    <property type="entry name" value="Cyt_bc1_su8"/>
</dbReference>
<keyword evidence="5 13" id="KW-0679">Respiratory chain</keyword>
<evidence type="ECO:0000256" key="11">
    <source>
        <dbReference type="ARBA" id="ARBA00023136"/>
    </source>
</evidence>
<evidence type="ECO:0000256" key="12">
    <source>
        <dbReference type="ARBA" id="ARBA00047105"/>
    </source>
</evidence>
<evidence type="ECO:0000256" key="6">
    <source>
        <dbReference type="ARBA" id="ARBA00022692"/>
    </source>
</evidence>
<dbReference type="STRING" id="6832.A0A553P7T2"/>
<dbReference type="SUPFAM" id="SSF81508">
    <property type="entry name" value="Ubiquinone-binding protein QP-C of cytochrome bc1 complex (Ubiquinol-cytochrome c reductase)"/>
    <property type="match status" value="1"/>
</dbReference>
<reference evidence="14 15" key="1">
    <citation type="journal article" date="2018" name="Nat. Ecol. Evol.">
        <title>Genomic signatures of mitonuclear coevolution across populations of Tigriopus californicus.</title>
        <authorList>
            <person name="Barreto F.S."/>
            <person name="Watson E.T."/>
            <person name="Lima T.G."/>
            <person name="Willett C.S."/>
            <person name="Edmands S."/>
            <person name="Li W."/>
            <person name="Burton R.S."/>
        </authorList>
    </citation>
    <scope>NUCLEOTIDE SEQUENCE [LARGE SCALE GENOMIC DNA]</scope>
    <source>
        <strain evidence="14 15">San Diego</strain>
    </source>
</reference>
<dbReference type="EMBL" id="VCGU01000007">
    <property type="protein sequence ID" value="TRY73742.1"/>
    <property type="molecule type" value="Genomic_DNA"/>
</dbReference>
<accession>A0A553P7T2</accession>
<keyword evidence="9" id="KW-1133">Transmembrane helix</keyword>
<dbReference type="GO" id="GO:0006122">
    <property type="term" value="P:mitochondrial electron transport, ubiquinol to cytochrome c"/>
    <property type="evidence" value="ECO:0007669"/>
    <property type="project" value="UniProtKB-UniRule"/>
</dbReference>
<comment type="caution">
    <text evidence="14">The sequence shown here is derived from an EMBL/GenBank/DDBJ whole genome shotgun (WGS) entry which is preliminary data.</text>
</comment>
<evidence type="ECO:0000256" key="3">
    <source>
        <dbReference type="ARBA" id="ARBA00016324"/>
    </source>
</evidence>
<proteinExistence type="inferred from homology"/>
<keyword evidence="7 13" id="KW-0999">Mitochondrion inner membrane</keyword>
<keyword evidence="11" id="KW-0472">Membrane</keyword>
<sequence length="88" mass="10451">MRPSFLLRKEFGNLAVIRGTVKYHLSPLEQRAFAGAISQGVPNIFWRFRQSFFYVVPPMLLSYLVYYTAEMEHDRLQRKQPGQFDHEK</sequence>
<dbReference type="InterPro" id="IPR036642">
    <property type="entry name" value="Cyt_bc1_su8_sf"/>
</dbReference>
<comment type="function">
    <text evidence="13">Component of the ubiquinol-cytochrome c oxidoreductase, a multisubunit transmembrane complex that is part of the mitochondrial electron transport chain which drives oxidative phosphorylation. The complex plays an important role in the uptake of multiple carbon sources present in different host niches.</text>
</comment>
<evidence type="ECO:0000256" key="8">
    <source>
        <dbReference type="ARBA" id="ARBA00022982"/>
    </source>
</evidence>